<gene>
    <name evidence="3" type="ORF">Tco_0843037</name>
</gene>
<dbReference type="InterPro" id="IPR013103">
    <property type="entry name" value="RVT_2"/>
</dbReference>
<reference evidence="3" key="2">
    <citation type="submission" date="2022-01" db="EMBL/GenBank/DDBJ databases">
        <authorList>
            <person name="Yamashiro T."/>
            <person name="Shiraishi A."/>
            <person name="Satake H."/>
            <person name="Nakayama K."/>
        </authorList>
    </citation>
    <scope>NUCLEOTIDE SEQUENCE</scope>
</reference>
<feature type="transmembrane region" description="Helical" evidence="1">
    <location>
        <begin position="28"/>
        <end position="46"/>
    </location>
</feature>
<dbReference type="Proteomes" id="UP001151760">
    <property type="component" value="Unassembled WGS sequence"/>
</dbReference>
<keyword evidence="1" id="KW-0812">Transmembrane</keyword>
<comment type="caution">
    <text evidence="3">The sequence shown here is derived from an EMBL/GenBank/DDBJ whole genome shotgun (WGS) entry which is preliminary data.</text>
</comment>
<name>A0ABQ5B1G5_9ASTR</name>
<evidence type="ECO:0000259" key="2">
    <source>
        <dbReference type="Pfam" id="PF07727"/>
    </source>
</evidence>
<dbReference type="CDD" id="cd09272">
    <property type="entry name" value="RNase_HI_RT_Ty1"/>
    <property type="match status" value="1"/>
</dbReference>
<protein>
    <submittedName>
        <fullName evidence="3">Ribonuclease H-like domain-containing protein</fullName>
    </submittedName>
</protein>
<keyword evidence="1" id="KW-0472">Membrane</keyword>
<evidence type="ECO:0000313" key="3">
    <source>
        <dbReference type="EMBL" id="GJT08575.1"/>
    </source>
</evidence>
<dbReference type="Pfam" id="PF07727">
    <property type="entry name" value="RVT_2"/>
    <property type="match status" value="1"/>
</dbReference>
<keyword evidence="1" id="KW-1133">Transmembrane helix</keyword>
<reference evidence="3" key="1">
    <citation type="journal article" date="2022" name="Int. J. Mol. Sci.">
        <title>Draft Genome of Tanacetum Coccineum: Genomic Comparison of Closely Related Tanacetum-Family Plants.</title>
        <authorList>
            <person name="Yamashiro T."/>
            <person name="Shiraishi A."/>
            <person name="Nakayama K."/>
            <person name="Satake H."/>
        </authorList>
    </citation>
    <scope>NUCLEOTIDE SEQUENCE</scope>
</reference>
<organism evidence="3 4">
    <name type="scientific">Tanacetum coccineum</name>
    <dbReference type="NCBI Taxonomy" id="301880"/>
    <lineage>
        <taxon>Eukaryota</taxon>
        <taxon>Viridiplantae</taxon>
        <taxon>Streptophyta</taxon>
        <taxon>Embryophyta</taxon>
        <taxon>Tracheophyta</taxon>
        <taxon>Spermatophyta</taxon>
        <taxon>Magnoliopsida</taxon>
        <taxon>eudicotyledons</taxon>
        <taxon>Gunneridae</taxon>
        <taxon>Pentapetalae</taxon>
        <taxon>asterids</taxon>
        <taxon>campanulids</taxon>
        <taxon>Asterales</taxon>
        <taxon>Asteraceae</taxon>
        <taxon>Asteroideae</taxon>
        <taxon>Anthemideae</taxon>
        <taxon>Anthemidinae</taxon>
        <taxon>Tanacetum</taxon>
    </lineage>
</organism>
<feature type="domain" description="Reverse transcriptase Ty1/copia-type" evidence="2">
    <location>
        <begin position="2"/>
        <end position="40"/>
    </location>
</feature>
<dbReference type="PANTHER" id="PTHR11439">
    <property type="entry name" value="GAG-POL-RELATED RETROTRANSPOSON"/>
    <property type="match status" value="1"/>
</dbReference>
<keyword evidence="4" id="KW-1185">Reference proteome</keyword>
<accession>A0ABQ5B1G5</accession>
<dbReference type="PANTHER" id="PTHR11439:SF509">
    <property type="entry name" value="RNA-DIRECTED DNA POLYMERASE"/>
    <property type="match status" value="1"/>
</dbReference>
<proteinExistence type="predicted"/>
<evidence type="ECO:0000313" key="4">
    <source>
        <dbReference type="Proteomes" id="UP001151760"/>
    </source>
</evidence>
<dbReference type="EMBL" id="BQNB010012841">
    <property type="protein sequence ID" value="GJT08575.1"/>
    <property type="molecule type" value="Genomic_DNA"/>
</dbReference>
<evidence type="ECO:0000256" key="1">
    <source>
        <dbReference type="SAM" id="Phobius"/>
    </source>
</evidence>
<sequence>MLVAQGYRQEEGIDYDDVFAPMARIESIKIFLAFASYIGFIILSSLRRSTKLKKLCMVYTKLPDPDEFYRRAHLLSWITSQIERRCTPIETQKPFTKDEEATNIDVHLYRSMIGSLMYLTASRPDIMFAVCACSRFQIVIMLEQILRGNLNGGCNFWKETYFMEVQEADQLWLLLLRSSDTKIYIDNESTICIVKNPMFHSKTKHIEIRHHFIRDAHKKKLIQVLKIHTDDNVADLLTKALMLADSIS</sequence>